<dbReference type="Pfam" id="PF17839">
    <property type="entry name" value="CNP_C_terminal"/>
    <property type="match status" value="1"/>
</dbReference>
<dbReference type="InterPro" id="IPR012365">
    <property type="entry name" value="Pesteras_lmo2642"/>
</dbReference>
<keyword evidence="2" id="KW-0378">Hydrolase</keyword>
<evidence type="ECO:0000259" key="5">
    <source>
        <dbReference type="Pfam" id="PF00149"/>
    </source>
</evidence>
<sequence>MHYLDKSLHDGGSAFQSFVSSGDGKQLPYMDEILDAFVYEASIKKPDFIILSGDLTNNGERASHKSLARKLARIEEKGTSVYVIPGNHDLFNPWARAFKGDRQIMTDSITDKNFTEIYGRFGYDEALSRDRQSLSYAVRAAPGLWLLMIDSNQYDNNRRLGHPQTDGRVLPSTLAWIDSCVQMAANENARVLTVMHHNILDHSDIDIPGFKVNNSGQVLKKLQKNGLNLVLSGHIHMQDIRHDLTDGGTEITDKTAVYDIATSALAVNPHQYGAMTFDPMSGRTTYQSTPVDVEGWAASAGLTDSRLLSFKKYAEQSFIDDSYKKAYESLKGSKFSDQDKREMADAMAQLNVRYFAGTAGGGIDDLLKLPGFKLWSTVNDGFLPRYIRSMAQSKPLSNTSLEIILNREQP</sequence>
<reference evidence="7 8" key="1">
    <citation type="submission" date="2021-06" db="EMBL/GenBank/DDBJ databases">
        <title>Whole genome sequence of Paenibacillus sophorae DSM23020 for comparative genomics.</title>
        <authorList>
            <person name="Kim M.-J."/>
            <person name="Lee G."/>
            <person name="Shin J.-H."/>
        </authorList>
    </citation>
    <scope>NUCLEOTIDE SEQUENCE [LARGE SCALE GENOMIC DNA]</scope>
    <source>
        <strain evidence="7 8">DSM 23020</strain>
    </source>
</reference>
<dbReference type="Gene3D" id="3.60.21.10">
    <property type="match status" value="1"/>
</dbReference>
<evidence type="ECO:0000256" key="4">
    <source>
        <dbReference type="ARBA" id="ARBA00025742"/>
    </source>
</evidence>
<feature type="domain" description="Calcineurin-like phosphoesterase" evidence="5">
    <location>
        <begin position="26"/>
        <end position="237"/>
    </location>
</feature>
<evidence type="ECO:0000256" key="2">
    <source>
        <dbReference type="ARBA" id="ARBA00022801"/>
    </source>
</evidence>
<organism evidence="7 8">
    <name type="scientific">Paenibacillus sophorae</name>
    <dbReference type="NCBI Taxonomy" id="1333845"/>
    <lineage>
        <taxon>Bacteria</taxon>
        <taxon>Bacillati</taxon>
        <taxon>Bacillota</taxon>
        <taxon>Bacilli</taxon>
        <taxon>Bacillales</taxon>
        <taxon>Paenibacillaceae</taxon>
        <taxon>Paenibacillus</taxon>
    </lineage>
</organism>
<dbReference type="InterPro" id="IPR004843">
    <property type="entry name" value="Calcineurin-like_PHP"/>
</dbReference>
<dbReference type="InterPro" id="IPR029052">
    <property type="entry name" value="Metallo-depent_PP-like"/>
</dbReference>
<dbReference type="PANTHER" id="PTHR42988">
    <property type="entry name" value="PHOSPHOHYDROLASE"/>
    <property type="match status" value="1"/>
</dbReference>
<dbReference type="Gene3D" id="1.10.246.180">
    <property type="match status" value="1"/>
</dbReference>
<keyword evidence="8" id="KW-1185">Reference proteome</keyword>
<dbReference type="PANTHER" id="PTHR42988:SF2">
    <property type="entry name" value="CYCLIC NUCLEOTIDE PHOSPHODIESTERASE CBUA0032-RELATED"/>
    <property type="match status" value="1"/>
</dbReference>
<dbReference type="InterPro" id="IPR040869">
    <property type="entry name" value="CNP_C"/>
</dbReference>
<dbReference type="Proteomes" id="UP000683429">
    <property type="component" value="Chromosome"/>
</dbReference>
<dbReference type="EMBL" id="CP076607">
    <property type="protein sequence ID" value="QWU13515.1"/>
    <property type="molecule type" value="Genomic_DNA"/>
</dbReference>
<evidence type="ECO:0000313" key="7">
    <source>
        <dbReference type="EMBL" id="QWU13515.1"/>
    </source>
</evidence>
<evidence type="ECO:0000256" key="1">
    <source>
        <dbReference type="ARBA" id="ARBA00022723"/>
    </source>
</evidence>
<evidence type="ECO:0000259" key="6">
    <source>
        <dbReference type="Pfam" id="PF17839"/>
    </source>
</evidence>
<comment type="similarity">
    <text evidence="4">Belongs to the cyclic nucleotide phosphodiesterase class-III family.</text>
</comment>
<keyword evidence="3" id="KW-0408">Iron</keyword>
<protein>
    <submittedName>
        <fullName evidence="7">Metallophosphoesterase</fullName>
    </submittedName>
</protein>
<accession>A0ABX8H5V1</accession>
<dbReference type="InterPro" id="IPR050884">
    <property type="entry name" value="CNP_phosphodiesterase-III"/>
</dbReference>
<name>A0ABX8H5V1_9BACL</name>
<proteinExistence type="inferred from homology"/>
<evidence type="ECO:0000313" key="8">
    <source>
        <dbReference type="Proteomes" id="UP000683429"/>
    </source>
</evidence>
<feature type="domain" description="Cyclic nucleotide phosphodiesterase C-terminal" evidence="6">
    <location>
        <begin position="292"/>
        <end position="392"/>
    </location>
</feature>
<dbReference type="PIRSF" id="PIRSF034890">
    <property type="entry name" value="Pesteras_lmo2642"/>
    <property type="match status" value="1"/>
</dbReference>
<dbReference type="SUPFAM" id="SSF56300">
    <property type="entry name" value="Metallo-dependent phosphatases"/>
    <property type="match status" value="1"/>
</dbReference>
<evidence type="ECO:0000256" key="3">
    <source>
        <dbReference type="ARBA" id="ARBA00023004"/>
    </source>
</evidence>
<keyword evidence="1" id="KW-0479">Metal-binding</keyword>
<dbReference type="Pfam" id="PF00149">
    <property type="entry name" value="Metallophos"/>
    <property type="match status" value="1"/>
</dbReference>
<gene>
    <name evidence="7" type="ORF">KP014_16095</name>
</gene>